<reference evidence="1 2" key="1">
    <citation type="submission" date="2018-08" db="EMBL/GenBank/DDBJ databases">
        <title>A genome reference for cultivated species of the human gut microbiota.</title>
        <authorList>
            <person name="Zou Y."/>
            <person name="Xue W."/>
            <person name="Luo G."/>
        </authorList>
    </citation>
    <scope>NUCLEOTIDE SEQUENCE [LARGE SCALE GENOMIC DNA]</scope>
    <source>
        <strain evidence="1 2">OF03-9BH</strain>
    </source>
</reference>
<proteinExistence type="predicted"/>
<dbReference type="AlphaFoldDB" id="A0A413GHZ7"/>
<gene>
    <name evidence="1" type="ORF">DXA68_24200</name>
</gene>
<evidence type="ECO:0000313" key="1">
    <source>
        <dbReference type="EMBL" id="RGX70682.1"/>
    </source>
</evidence>
<organism evidence="1 2">
    <name type="scientific">Bacteroides stercorirosoris</name>
    <dbReference type="NCBI Taxonomy" id="871324"/>
    <lineage>
        <taxon>Bacteria</taxon>
        <taxon>Pseudomonadati</taxon>
        <taxon>Bacteroidota</taxon>
        <taxon>Bacteroidia</taxon>
        <taxon>Bacteroidales</taxon>
        <taxon>Bacteroidaceae</taxon>
        <taxon>Bacteroides</taxon>
    </lineage>
</organism>
<sequence length="218" mass="25557">MKRLYIIVEGQTEQEFVRTLIAPYLQKHEIFEVTPILIRTSKTGRGGFVNYQHLKKDAERLLKSEKKDFVVSMFVDFFRCPEVPHKEKWSVKSSHIGQVEEMEQCIKDDIKDVRFIPYIQLHEFEALLFASNEGFDSFFDEKQTEKAQQIINTYDNPEDINTTPEGAPSKRILAIKEDYDNVLEGNLIALEIGFSKIMEKCTRFRAWIEKLIELCKEP</sequence>
<accession>A0A413GHZ7</accession>
<dbReference type="OrthoDB" id="9801478at2"/>
<name>A0A413GHZ7_9BACE</name>
<dbReference type="InterPro" id="IPR025455">
    <property type="entry name" value="DUF4276"/>
</dbReference>
<evidence type="ECO:0000313" key="2">
    <source>
        <dbReference type="Proteomes" id="UP000286075"/>
    </source>
</evidence>
<dbReference type="Proteomes" id="UP000286075">
    <property type="component" value="Unassembled WGS sequence"/>
</dbReference>
<protein>
    <submittedName>
        <fullName evidence="1">DUF4276 family protein</fullName>
    </submittedName>
</protein>
<dbReference type="EMBL" id="QSCF01000101">
    <property type="protein sequence ID" value="RGX70682.1"/>
    <property type="molecule type" value="Genomic_DNA"/>
</dbReference>
<dbReference type="RefSeq" id="WP_117988882.1">
    <property type="nucleotide sequence ID" value="NZ_CABMFG010000101.1"/>
</dbReference>
<dbReference type="Pfam" id="PF14103">
    <property type="entry name" value="DUF4276"/>
    <property type="match status" value="1"/>
</dbReference>
<comment type="caution">
    <text evidence="1">The sequence shown here is derived from an EMBL/GenBank/DDBJ whole genome shotgun (WGS) entry which is preliminary data.</text>
</comment>